<dbReference type="EMBL" id="LAZR01006155">
    <property type="protein sequence ID" value="KKM94321.1"/>
    <property type="molecule type" value="Genomic_DNA"/>
</dbReference>
<reference evidence="6" key="1">
    <citation type="journal article" date="2015" name="Nature">
        <title>Complex archaea that bridge the gap between prokaryotes and eukaryotes.</title>
        <authorList>
            <person name="Spang A."/>
            <person name="Saw J.H."/>
            <person name="Jorgensen S.L."/>
            <person name="Zaremba-Niedzwiedzka K."/>
            <person name="Martijn J."/>
            <person name="Lind A.E."/>
            <person name="van Eijk R."/>
            <person name="Schleper C."/>
            <person name="Guy L."/>
            <person name="Ettema T.J."/>
        </authorList>
    </citation>
    <scope>NUCLEOTIDE SEQUENCE</scope>
</reference>
<evidence type="ECO:0000313" key="6">
    <source>
        <dbReference type="EMBL" id="KKM94321.1"/>
    </source>
</evidence>
<dbReference type="PANTHER" id="PTHR43288:SF1">
    <property type="entry name" value="GLYCYL-RADICAL ENZYME ACTIVATING ENZYME MJ0021-RELATED"/>
    <property type="match status" value="1"/>
</dbReference>
<sequence>MKKSEIVYTEETTSYIRGRGIPKGCKFCLKGLKAVLFLNGICQKPDHCSWYCPISEERRDKESTFADEIEIDTKEGLLEEINKINAKGMSITGGEPLSKLNLKKTLDYLRYIKLKKGKKFHIHLYTNGINFNEKIAENLANEGLNEIRFHPPKKKWPNIKLALNKGMIVGGEVPIIPEYENTQILKEFIIYLNNINADFLNLNEFEFCFPNSQSLKDRGFRLKKGSIASVVNSRESALAIIRELGPKVSIKMHFCSIKAKDYYQLKNRYLRRAKNVKLPFEVINEEGLLIFAQIEGEKEELVNLHKNILSGLKTNEKLIIFDKKTIKLPFYIAINNQFLSLLENHKLKGYIIEMIPFRISKYQQVTEKTPIQLFKKQFGFNED</sequence>
<dbReference type="GO" id="GO:0051536">
    <property type="term" value="F:iron-sulfur cluster binding"/>
    <property type="evidence" value="ECO:0007669"/>
    <property type="project" value="UniProtKB-KW"/>
</dbReference>
<comment type="caution">
    <text evidence="6">The sequence shown here is derived from an EMBL/GenBank/DDBJ whole genome shotgun (WGS) entry which is preliminary data.</text>
</comment>
<dbReference type="SFLD" id="SFLDG01108">
    <property type="entry name" value="Uncharacterised_Radical_SAM_Su"/>
    <property type="match status" value="1"/>
</dbReference>
<feature type="domain" description="Radical SAM core" evidence="5">
    <location>
        <begin position="27"/>
        <end position="247"/>
    </location>
</feature>
<name>A0A0F9M4R3_9ZZZZ</name>
<dbReference type="PANTHER" id="PTHR43288">
    <property type="entry name" value="BIOTIN SYNTHASE-RELATED PROTEIN, RADICAL SAM SUPERFAMILY"/>
    <property type="match status" value="1"/>
</dbReference>
<keyword evidence="3" id="KW-0408">Iron</keyword>
<keyword evidence="1" id="KW-0949">S-adenosyl-L-methionine</keyword>
<evidence type="ECO:0000256" key="4">
    <source>
        <dbReference type="ARBA" id="ARBA00023014"/>
    </source>
</evidence>
<dbReference type="InterPro" id="IPR007197">
    <property type="entry name" value="rSAM"/>
</dbReference>
<dbReference type="PROSITE" id="PS51918">
    <property type="entry name" value="RADICAL_SAM"/>
    <property type="match status" value="1"/>
</dbReference>
<dbReference type="InterPro" id="IPR040087">
    <property type="entry name" value="MJ0021-like"/>
</dbReference>
<evidence type="ECO:0000256" key="3">
    <source>
        <dbReference type="ARBA" id="ARBA00023004"/>
    </source>
</evidence>
<dbReference type="AlphaFoldDB" id="A0A0F9M4R3"/>
<proteinExistence type="predicted"/>
<dbReference type="GO" id="GO:0003824">
    <property type="term" value="F:catalytic activity"/>
    <property type="evidence" value="ECO:0007669"/>
    <property type="project" value="InterPro"/>
</dbReference>
<keyword evidence="4" id="KW-0411">Iron-sulfur</keyword>
<dbReference type="CDD" id="cd01335">
    <property type="entry name" value="Radical_SAM"/>
    <property type="match status" value="1"/>
</dbReference>
<protein>
    <recommendedName>
        <fullName evidence="5">Radical SAM core domain-containing protein</fullName>
    </recommendedName>
</protein>
<dbReference type="InterPro" id="IPR058240">
    <property type="entry name" value="rSAM_sf"/>
</dbReference>
<evidence type="ECO:0000259" key="5">
    <source>
        <dbReference type="PROSITE" id="PS51918"/>
    </source>
</evidence>
<dbReference type="InterPro" id="IPR013785">
    <property type="entry name" value="Aldolase_TIM"/>
</dbReference>
<dbReference type="SFLD" id="SFLDS00029">
    <property type="entry name" value="Radical_SAM"/>
    <property type="match status" value="1"/>
</dbReference>
<organism evidence="6">
    <name type="scientific">marine sediment metagenome</name>
    <dbReference type="NCBI Taxonomy" id="412755"/>
    <lineage>
        <taxon>unclassified sequences</taxon>
        <taxon>metagenomes</taxon>
        <taxon>ecological metagenomes</taxon>
    </lineage>
</organism>
<dbReference type="SUPFAM" id="SSF102114">
    <property type="entry name" value="Radical SAM enzymes"/>
    <property type="match status" value="1"/>
</dbReference>
<evidence type="ECO:0000256" key="2">
    <source>
        <dbReference type="ARBA" id="ARBA00022723"/>
    </source>
</evidence>
<dbReference type="GO" id="GO:0046872">
    <property type="term" value="F:metal ion binding"/>
    <property type="evidence" value="ECO:0007669"/>
    <property type="project" value="UniProtKB-KW"/>
</dbReference>
<evidence type="ECO:0000256" key="1">
    <source>
        <dbReference type="ARBA" id="ARBA00022691"/>
    </source>
</evidence>
<accession>A0A0F9M4R3</accession>
<dbReference type="Pfam" id="PF04055">
    <property type="entry name" value="Radical_SAM"/>
    <property type="match status" value="1"/>
</dbReference>
<gene>
    <name evidence="6" type="ORF">LCGC14_1199480</name>
</gene>
<keyword evidence="2" id="KW-0479">Metal-binding</keyword>
<dbReference type="Gene3D" id="3.20.20.70">
    <property type="entry name" value="Aldolase class I"/>
    <property type="match status" value="1"/>
</dbReference>